<dbReference type="PATRIC" id="fig|1423747.3.peg.990"/>
<dbReference type="InterPro" id="IPR001460">
    <property type="entry name" value="PCN-bd_Tpept"/>
</dbReference>
<dbReference type="InterPro" id="IPR023346">
    <property type="entry name" value="Lysozyme-like_dom_sf"/>
</dbReference>
<dbReference type="Gene3D" id="1.10.3810.10">
    <property type="entry name" value="Biosynthetic peptidoglycan transglycosylase-like"/>
    <property type="match status" value="1"/>
</dbReference>
<evidence type="ECO:0000256" key="6">
    <source>
        <dbReference type="ARBA" id="ARBA00022679"/>
    </source>
</evidence>
<dbReference type="GO" id="GO:0009002">
    <property type="term" value="F:serine-type D-Ala-D-Ala carboxypeptidase activity"/>
    <property type="evidence" value="ECO:0007669"/>
    <property type="project" value="UniProtKB-EC"/>
</dbReference>
<dbReference type="InterPro" id="IPR001264">
    <property type="entry name" value="Glyco_trans_51"/>
</dbReference>
<keyword evidence="15" id="KW-0472">Membrane</keyword>
<dbReference type="EMBL" id="AZEX01000001">
    <property type="protein sequence ID" value="KRL62097.1"/>
    <property type="molecule type" value="Genomic_DNA"/>
</dbReference>
<dbReference type="NCBIfam" id="TIGR02074">
    <property type="entry name" value="PBP_1a_fam"/>
    <property type="match status" value="1"/>
</dbReference>
<keyword evidence="10" id="KW-0511">Multifunctional enzyme</keyword>
<accession>A0A0R1RZ92</accession>
<comment type="similarity">
    <text evidence="1">In the C-terminal section; belongs to the transpeptidase family.</text>
</comment>
<evidence type="ECO:0000256" key="11">
    <source>
        <dbReference type="ARBA" id="ARBA00023316"/>
    </source>
</evidence>
<dbReference type="SUPFAM" id="SSF53955">
    <property type="entry name" value="Lysozyme-like"/>
    <property type="match status" value="1"/>
</dbReference>
<evidence type="ECO:0000256" key="12">
    <source>
        <dbReference type="ARBA" id="ARBA00034000"/>
    </source>
</evidence>
<feature type="region of interest" description="Disordered" evidence="14">
    <location>
        <begin position="673"/>
        <end position="751"/>
    </location>
</feature>
<dbReference type="Gene3D" id="3.40.710.10">
    <property type="entry name" value="DD-peptidase/beta-lactamase superfamily"/>
    <property type="match status" value="1"/>
</dbReference>
<feature type="compositionally biased region" description="Basic residues" evidence="14">
    <location>
        <begin position="11"/>
        <end position="23"/>
    </location>
</feature>
<dbReference type="GO" id="GO:0008658">
    <property type="term" value="F:penicillin binding"/>
    <property type="evidence" value="ECO:0007669"/>
    <property type="project" value="InterPro"/>
</dbReference>
<dbReference type="Pfam" id="PF00912">
    <property type="entry name" value="Transgly"/>
    <property type="match status" value="1"/>
</dbReference>
<evidence type="ECO:0000313" key="19">
    <source>
        <dbReference type="Proteomes" id="UP000051264"/>
    </source>
</evidence>
<evidence type="ECO:0000256" key="1">
    <source>
        <dbReference type="ARBA" id="ARBA00007090"/>
    </source>
</evidence>
<gene>
    <name evidence="18" type="ORF">FC69_GL000969</name>
</gene>
<evidence type="ECO:0000256" key="14">
    <source>
        <dbReference type="SAM" id="MobiDB-lite"/>
    </source>
</evidence>
<dbReference type="GO" id="GO:0006508">
    <property type="term" value="P:proteolysis"/>
    <property type="evidence" value="ECO:0007669"/>
    <property type="project" value="UniProtKB-KW"/>
</dbReference>
<feature type="domain" description="Penicillin-binding protein transpeptidase" evidence="16">
    <location>
        <begin position="356"/>
        <end position="619"/>
    </location>
</feature>
<dbReference type="GO" id="GO:0030288">
    <property type="term" value="C:outer membrane-bounded periplasmic space"/>
    <property type="evidence" value="ECO:0007669"/>
    <property type="project" value="TreeGrafter"/>
</dbReference>
<dbReference type="STRING" id="1423747.FC69_GL000969"/>
<keyword evidence="7" id="KW-0378">Hydrolase</keyword>
<keyword evidence="15" id="KW-0812">Transmembrane</keyword>
<feature type="domain" description="Glycosyl transferase family 51" evidence="17">
    <location>
        <begin position="88"/>
        <end position="260"/>
    </location>
</feature>
<dbReference type="PANTHER" id="PTHR32282:SF29">
    <property type="entry name" value="PENICILLIN-BINDING PROTEIN 1A"/>
    <property type="match status" value="1"/>
</dbReference>
<sequence>MSDKNTGNSRVARHKKTNQKPTAKKKKSLFWRIIKWGILAVVVLILAGIGLFAYYAKDAPKLTQSDLESVVSSTLYTSDNKAFKKLGLANSTRASSEQIPTTLKDAVVSIEDRRFYKEKFGVDPIRIASAAVSNVTGKSSLGLQGGSTLTQQLVKLSVFSTKASDQTFKRKAQEAWLAAQVERQYSKDQILTFYINKVYMNNGVNGMGTAADYYYGKTLKELSLPQLALLAGMPQSPAGYDPYLHPEAAKTRRDLVLDALVRNNKITTAEATAAKAVPIATGLVAQKDAANTSTDDKATDAYVKEVITDLKKKGYNPYTDGLKVYTNIDMDAQKKLYTTVNDDSSIPFPDDKLQTAVTITNPNNGKIVAMIGGRKTGNVQLGYNRAVQAGRSNGSSMKPLMDYAPAIEYLNYSTGYKLVDEPYTYPGTSVQLHNFDNQYVGTITARNALANSRNVPAIKLLADVGMTKASQFVEALGITIPSNAGFSYGIGGNVSTLQESAAYGAFANGGTYYKPTYVSKVVTADGITHNYDSEGTQAMKSSTAYMITDMLKDVISKGSGTLAQISGLYQAAKTGTTNYSDEEVTNSAGAINSDLAKDSWFAGYTKDYSVTVWTGYDEPLKNGLTMSERNVAAYIYRSMMVYLAQNSTNSNWTMPSNVIAKNGELYIKGTTTAESSSSSSSSSFSESILSSSSTSSSTSSSSSESSVAETSSSEPVETSSSSVPETTSSADPGSTSSESNAGGDISTTPSQ</sequence>
<dbReference type="GO" id="GO:0071555">
    <property type="term" value="P:cell wall organization"/>
    <property type="evidence" value="ECO:0007669"/>
    <property type="project" value="UniProtKB-KW"/>
</dbReference>
<protein>
    <submittedName>
        <fullName evidence="18">Pbp1A protein</fullName>
    </submittedName>
</protein>
<dbReference type="GO" id="GO:0008955">
    <property type="term" value="F:peptidoglycan glycosyltransferase activity"/>
    <property type="evidence" value="ECO:0007669"/>
    <property type="project" value="UniProtKB-EC"/>
</dbReference>
<keyword evidence="6" id="KW-0808">Transferase</keyword>
<evidence type="ECO:0000256" key="3">
    <source>
        <dbReference type="ARBA" id="ARBA00022645"/>
    </source>
</evidence>
<comment type="caution">
    <text evidence="18">The sequence shown here is derived from an EMBL/GenBank/DDBJ whole genome shotgun (WGS) entry which is preliminary data.</text>
</comment>
<evidence type="ECO:0000256" key="9">
    <source>
        <dbReference type="ARBA" id="ARBA00022984"/>
    </source>
</evidence>
<dbReference type="Proteomes" id="UP000051264">
    <property type="component" value="Unassembled WGS sequence"/>
</dbReference>
<dbReference type="InterPro" id="IPR036950">
    <property type="entry name" value="PBP_transglycosylase"/>
</dbReference>
<dbReference type="eggNOG" id="COG0744">
    <property type="taxonomic scope" value="Bacteria"/>
</dbReference>
<keyword evidence="8" id="KW-0133">Cell shape</keyword>
<dbReference type="GO" id="GO:0008360">
    <property type="term" value="P:regulation of cell shape"/>
    <property type="evidence" value="ECO:0007669"/>
    <property type="project" value="UniProtKB-KW"/>
</dbReference>
<keyword evidence="11" id="KW-0961">Cell wall biogenesis/degradation</keyword>
<evidence type="ECO:0000256" key="10">
    <source>
        <dbReference type="ARBA" id="ARBA00023268"/>
    </source>
</evidence>
<dbReference type="PANTHER" id="PTHR32282">
    <property type="entry name" value="BINDING PROTEIN TRANSPEPTIDASE, PUTATIVE-RELATED"/>
    <property type="match status" value="1"/>
</dbReference>
<comment type="catalytic activity">
    <reaction evidence="12">
        <text>Preferential cleavage: (Ac)2-L-Lys-D-Ala-|-D-Ala. Also transpeptidation of peptidyl-alanyl moieties that are N-acyl substituents of D-alanine.</text>
        <dbReference type="EC" id="3.4.16.4"/>
    </reaction>
</comment>
<evidence type="ECO:0000256" key="7">
    <source>
        <dbReference type="ARBA" id="ARBA00022801"/>
    </source>
</evidence>
<keyword evidence="3" id="KW-0121">Carboxypeptidase</keyword>
<dbReference type="Pfam" id="PF00905">
    <property type="entry name" value="Transpeptidase"/>
    <property type="match status" value="1"/>
</dbReference>
<evidence type="ECO:0000256" key="2">
    <source>
        <dbReference type="ARBA" id="ARBA00007739"/>
    </source>
</evidence>
<evidence type="ECO:0000256" key="5">
    <source>
        <dbReference type="ARBA" id="ARBA00022676"/>
    </source>
</evidence>
<keyword evidence="5" id="KW-0328">Glycosyltransferase</keyword>
<feature type="compositionally biased region" description="Polar residues" evidence="14">
    <location>
        <begin position="730"/>
        <end position="751"/>
    </location>
</feature>
<comment type="similarity">
    <text evidence="2">In the N-terminal section; belongs to the glycosyltransferase 51 family.</text>
</comment>
<dbReference type="InterPro" id="IPR050396">
    <property type="entry name" value="Glycosyltr_51/Transpeptidase"/>
</dbReference>
<dbReference type="InterPro" id="IPR012338">
    <property type="entry name" value="Beta-lactam/transpept-like"/>
</dbReference>
<evidence type="ECO:0000259" key="17">
    <source>
        <dbReference type="Pfam" id="PF00912"/>
    </source>
</evidence>
<dbReference type="AlphaFoldDB" id="A0A0R1RZ92"/>
<feature type="compositionally biased region" description="Low complexity" evidence="14">
    <location>
        <begin position="673"/>
        <end position="729"/>
    </location>
</feature>
<dbReference type="FunFam" id="1.10.3810.10:FF:000001">
    <property type="entry name" value="Penicillin-binding protein 1A"/>
    <property type="match status" value="1"/>
</dbReference>
<evidence type="ECO:0000256" key="15">
    <source>
        <dbReference type="SAM" id="Phobius"/>
    </source>
</evidence>
<evidence type="ECO:0000256" key="13">
    <source>
        <dbReference type="ARBA" id="ARBA00049902"/>
    </source>
</evidence>
<keyword evidence="15" id="KW-1133">Transmembrane helix</keyword>
<reference evidence="18 19" key="1">
    <citation type="journal article" date="2015" name="Genome Announc.">
        <title>Expanding the biotechnology potential of lactobacilli through comparative genomics of 213 strains and associated genera.</title>
        <authorList>
            <person name="Sun Z."/>
            <person name="Harris H.M."/>
            <person name="McCann A."/>
            <person name="Guo C."/>
            <person name="Argimon S."/>
            <person name="Zhang W."/>
            <person name="Yang X."/>
            <person name="Jeffery I.B."/>
            <person name="Cooney J.C."/>
            <person name="Kagawa T.F."/>
            <person name="Liu W."/>
            <person name="Song Y."/>
            <person name="Salvetti E."/>
            <person name="Wrobel A."/>
            <person name="Rasinkangas P."/>
            <person name="Parkhill J."/>
            <person name="Rea M.C."/>
            <person name="O'Sullivan O."/>
            <person name="Ritari J."/>
            <person name="Douillard F.P."/>
            <person name="Paul Ross R."/>
            <person name="Yang R."/>
            <person name="Briner A.E."/>
            <person name="Felis G.E."/>
            <person name="de Vos W.M."/>
            <person name="Barrangou R."/>
            <person name="Klaenhammer T.R."/>
            <person name="Caufield P.W."/>
            <person name="Cui Y."/>
            <person name="Zhang H."/>
            <person name="O'Toole P.W."/>
        </authorList>
    </citation>
    <scope>NUCLEOTIDE SEQUENCE [LARGE SCALE GENOMIC DNA]</scope>
    <source>
        <strain evidence="18 19">DSM 14340</strain>
    </source>
</reference>
<organism evidence="18 19">
    <name type="scientific">Latilactobacillus fuchuensis DSM 14340 = JCM 11249</name>
    <dbReference type="NCBI Taxonomy" id="1423747"/>
    <lineage>
        <taxon>Bacteria</taxon>
        <taxon>Bacillati</taxon>
        <taxon>Bacillota</taxon>
        <taxon>Bacilli</taxon>
        <taxon>Lactobacillales</taxon>
        <taxon>Lactobacillaceae</taxon>
        <taxon>Latilactobacillus</taxon>
    </lineage>
</organism>
<comment type="catalytic activity">
    <reaction evidence="13">
        <text>[GlcNAc-(1-&gt;4)-Mur2Ac(oyl-L-Ala-gamma-D-Glu-L-Lys-D-Ala-D-Ala)](n)-di-trans,octa-cis-undecaprenyl diphosphate + beta-D-GlcNAc-(1-&gt;4)-Mur2Ac(oyl-L-Ala-gamma-D-Glu-L-Lys-D-Ala-D-Ala)-di-trans,octa-cis-undecaprenyl diphosphate = [GlcNAc-(1-&gt;4)-Mur2Ac(oyl-L-Ala-gamma-D-Glu-L-Lys-D-Ala-D-Ala)](n+1)-di-trans,octa-cis-undecaprenyl diphosphate + di-trans,octa-cis-undecaprenyl diphosphate + H(+)</text>
        <dbReference type="Rhea" id="RHEA:23708"/>
        <dbReference type="Rhea" id="RHEA-COMP:9602"/>
        <dbReference type="Rhea" id="RHEA-COMP:9603"/>
        <dbReference type="ChEBI" id="CHEBI:15378"/>
        <dbReference type="ChEBI" id="CHEBI:58405"/>
        <dbReference type="ChEBI" id="CHEBI:60033"/>
        <dbReference type="ChEBI" id="CHEBI:78435"/>
        <dbReference type="EC" id="2.4.99.28"/>
    </reaction>
</comment>
<keyword evidence="4" id="KW-0645">Protease</keyword>
<keyword evidence="9" id="KW-0573">Peptidoglycan synthesis</keyword>
<evidence type="ECO:0000256" key="8">
    <source>
        <dbReference type="ARBA" id="ARBA00022960"/>
    </source>
</evidence>
<evidence type="ECO:0000259" key="16">
    <source>
        <dbReference type="Pfam" id="PF00905"/>
    </source>
</evidence>
<dbReference type="RefSeq" id="WP_025082562.1">
    <property type="nucleotide sequence ID" value="NZ_AZEX01000001.1"/>
</dbReference>
<dbReference type="OrthoDB" id="9766909at2"/>
<dbReference type="SUPFAM" id="SSF56601">
    <property type="entry name" value="beta-lactamase/transpeptidase-like"/>
    <property type="match status" value="1"/>
</dbReference>
<evidence type="ECO:0000256" key="4">
    <source>
        <dbReference type="ARBA" id="ARBA00022670"/>
    </source>
</evidence>
<dbReference type="GO" id="GO:0009252">
    <property type="term" value="P:peptidoglycan biosynthetic process"/>
    <property type="evidence" value="ECO:0007669"/>
    <property type="project" value="UniProtKB-KW"/>
</dbReference>
<feature type="transmembrane region" description="Helical" evidence="15">
    <location>
        <begin position="33"/>
        <end position="55"/>
    </location>
</feature>
<name>A0A0R1RZ92_9LACO</name>
<evidence type="ECO:0000313" key="18">
    <source>
        <dbReference type="EMBL" id="KRL62097.1"/>
    </source>
</evidence>
<feature type="region of interest" description="Disordered" evidence="14">
    <location>
        <begin position="1"/>
        <end position="23"/>
    </location>
</feature>
<proteinExistence type="inferred from homology"/>